<organism evidence="4 5">
    <name type="scientific">Mesohalobacter halotolerans</name>
    <dbReference type="NCBI Taxonomy" id="1883405"/>
    <lineage>
        <taxon>Bacteria</taxon>
        <taxon>Pseudomonadati</taxon>
        <taxon>Bacteroidota</taxon>
        <taxon>Flavobacteriia</taxon>
        <taxon>Flavobacteriales</taxon>
        <taxon>Flavobacteriaceae</taxon>
        <taxon>Mesohalobacter</taxon>
    </lineage>
</organism>
<protein>
    <submittedName>
        <fullName evidence="4">Endonuclease/exonuclease/phosphatase family protein</fullName>
    </submittedName>
</protein>
<feature type="transmembrane region" description="Helical" evidence="2">
    <location>
        <begin position="34"/>
        <end position="54"/>
    </location>
</feature>
<dbReference type="Pfam" id="PF03372">
    <property type="entry name" value="Exo_endo_phos"/>
    <property type="match status" value="1"/>
</dbReference>
<dbReference type="Proteomes" id="UP000306552">
    <property type="component" value="Unassembled WGS sequence"/>
</dbReference>
<proteinExistence type="predicted"/>
<keyword evidence="4" id="KW-0540">Nuclease</keyword>
<dbReference type="GO" id="GO:0004519">
    <property type="term" value="F:endonuclease activity"/>
    <property type="evidence" value="ECO:0007669"/>
    <property type="project" value="UniProtKB-KW"/>
</dbReference>
<dbReference type="EMBL" id="SWMU01000003">
    <property type="protein sequence ID" value="TKS56138.1"/>
    <property type="molecule type" value="Genomic_DNA"/>
</dbReference>
<evidence type="ECO:0000259" key="3">
    <source>
        <dbReference type="Pfam" id="PF03372"/>
    </source>
</evidence>
<keyword evidence="2" id="KW-0472">Membrane</keyword>
<keyword evidence="4" id="KW-0378">Hydrolase</keyword>
<keyword evidence="4" id="KW-0269">Exonuclease</keyword>
<dbReference type="InterPro" id="IPR036691">
    <property type="entry name" value="Endo/exonu/phosph_ase_sf"/>
</dbReference>
<dbReference type="GO" id="GO:0004527">
    <property type="term" value="F:exonuclease activity"/>
    <property type="evidence" value="ECO:0007669"/>
    <property type="project" value="UniProtKB-KW"/>
</dbReference>
<keyword evidence="2" id="KW-0812">Transmembrane</keyword>
<evidence type="ECO:0000313" key="4">
    <source>
        <dbReference type="EMBL" id="TKS56138.1"/>
    </source>
</evidence>
<keyword evidence="5" id="KW-1185">Reference proteome</keyword>
<evidence type="ECO:0000256" key="2">
    <source>
        <dbReference type="SAM" id="Phobius"/>
    </source>
</evidence>
<dbReference type="AlphaFoldDB" id="A0A4U5TS39"/>
<evidence type="ECO:0000313" key="5">
    <source>
        <dbReference type="Proteomes" id="UP000306552"/>
    </source>
</evidence>
<dbReference type="Gene3D" id="3.60.10.10">
    <property type="entry name" value="Endonuclease/exonuclease/phosphatase"/>
    <property type="match status" value="1"/>
</dbReference>
<evidence type="ECO:0000256" key="1">
    <source>
        <dbReference type="SAM" id="MobiDB-lite"/>
    </source>
</evidence>
<dbReference type="InterPro" id="IPR005135">
    <property type="entry name" value="Endo/exonuclease/phosphatase"/>
</dbReference>
<name>A0A4U5TS39_9FLAO</name>
<comment type="caution">
    <text evidence="4">The sequence shown here is derived from an EMBL/GenBank/DDBJ whole genome shotgun (WGS) entry which is preliminary data.</text>
</comment>
<keyword evidence="2" id="KW-1133">Transmembrane helix</keyword>
<sequence length="353" mass="41102">MIVEVLLFCVVILSTLHYWPFQHWVFRNVAFAKIQLSVLQTILLIILLIQFSYLSDISKMLSVLIVMTWLHNLIILFPYTPIYPKESKRIETTQETLSFLSVNVYQYNQQYHLLIDLIKRLKPDILLTVESDKHWEKALEDVEDLFRYAKKVPQDNTYGIHFYTKLKAKSIQVNYFVAKDLPSIEADLISKNGDEFTFFGVHPPPPSPTEETTSKERDADILALGKRIQKLNQPCLVVGDFNNVAWSKSSKLFKKSAQLLDPRIGRGFISTFHAKYLFFRFPIDLIFHSKSIYVQKLKTEKPINSDHFPLYGEFVVKPDVYKQHCDTAKPTEGEKETIEEMIEDGKETKSDNR</sequence>
<accession>A0A4U5TS39</accession>
<feature type="domain" description="Endonuclease/exonuclease/phosphatase" evidence="3">
    <location>
        <begin position="101"/>
        <end position="307"/>
    </location>
</feature>
<keyword evidence="4" id="KW-0255">Endonuclease</keyword>
<feature type="transmembrane region" description="Helical" evidence="2">
    <location>
        <begin position="61"/>
        <end position="79"/>
    </location>
</feature>
<dbReference type="SUPFAM" id="SSF56219">
    <property type="entry name" value="DNase I-like"/>
    <property type="match status" value="1"/>
</dbReference>
<gene>
    <name evidence="4" type="ORF">FCN74_08975</name>
</gene>
<feature type="region of interest" description="Disordered" evidence="1">
    <location>
        <begin position="328"/>
        <end position="353"/>
    </location>
</feature>
<feature type="transmembrane region" description="Helical" evidence="2">
    <location>
        <begin position="5"/>
        <end position="22"/>
    </location>
</feature>
<reference evidence="4 5" key="1">
    <citation type="submission" date="2019-04" db="EMBL/GenBank/DDBJ databases">
        <title>Psychroflexus halotolerans sp. nov., isolated from a marine solar saltern.</title>
        <authorList>
            <person name="Feng X."/>
        </authorList>
    </citation>
    <scope>NUCLEOTIDE SEQUENCE [LARGE SCALE GENOMIC DNA]</scope>
    <source>
        <strain evidence="4 5">WDS2C27</strain>
    </source>
</reference>
<dbReference type="OrthoDB" id="9796594at2"/>